<keyword evidence="3" id="KW-1185">Reference proteome</keyword>
<evidence type="ECO:0000256" key="1">
    <source>
        <dbReference type="SAM" id="MobiDB-lite"/>
    </source>
</evidence>
<evidence type="ECO:0000313" key="2">
    <source>
        <dbReference type="EMBL" id="KAL0065015.1"/>
    </source>
</evidence>
<organism evidence="2 3">
    <name type="scientific">Marasmius tenuissimus</name>
    <dbReference type="NCBI Taxonomy" id="585030"/>
    <lineage>
        <taxon>Eukaryota</taxon>
        <taxon>Fungi</taxon>
        <taxon>Dikarya</taxon>
        <taxon>Basidiomycota</taxon>
        <taxon>Agaricomycotina</taxon>
        <taxon>Agaricomycetes</taxon>
        <taxon>Agaricomycetidae</taxon>
        <taxon>Agaricales</taxon>
        <taxon>Marasmiineae</taxon>
        <taxon>Marasmiaceae</taxon>
        <taxon>Marasmius</taxon>
    </lineage>
</organism>
<feature type="compositionally biased region" description="Low complexity" evidence="1">
    <location>
        <begin position="42"/>
        <end position="61"/>
    </location>
</feature>
<reference evidence="2 3" key="1">
    <citation type="submission" date="2024-05" db="EMBL/GenBank/DDBJ databases">
        <title>A draft genome resource for the thread blight pathogen Marasmius tenuissimus strain MS-2.</title>
        <authorList>
            <person name="Yulfo-Soto G.E."/>
            <person name="Baruah I.K."/>
            <person name="Amoako-Attah I."/>
            <person name="Bukari Y."/>
            <person name="Meinhardt L.W."/>
            <person name="Bailey B.A."/>
            <person name="Cohen S.P."/>
        </authorList>
    </citation>
    <scope>NUCLEOTIDE SEQUENCE [LARGE SCALE GENOMIC DNA]</scope>
    <source>
        <strain evidence="2 3">MS-2</strain>
    </source>
</reference>
<evidence type="ECO:0000313" key="3">
    <source>
        <dbReference type="Proteomes" id="UP001437256"/>
    </source>
</evidence>
<sequence>MYVPFIAALANLNSPTKRQRFRRKGGGGRGRGGGGSSGGSSSGSRGSISIGSGPSRSISSGSSGGGPVSTISSGAFAGRSIGGGNRDQVYGSRQYGSGYPGVTGAGVAGRGFPFYFWPVTWGGAAGAGTAAHYHNHRDEYGRPNNSSRPGGAMTYATFVVDNSTTYHVIADNTTVASLVTTINKKCSSFITTVNNTFTTTQPSMILPYNATASNATVPPKARFNTTAPAASFSPSMGTTTRLFTRTIRMRRIRLFRAL</sequence>
<dbReference type="EMBL" id="JBBXMP010000053">
    <property type="protein sequence ID" value="KAL0065015.1"/>
    <property type="molecule type" value="Genomic_DNA"/>
</dbReference>
<protein>
    <submittedName>
        <fullName evidence="2">Uncharacterized protein</fullName>
    </submittedName>
</protein>
<gene>
    <name evidence="2" type="ORF">AAF712_008008</name>
</gene>
<name>A0ABR2ZUQ8_9AGAR</name>
<accession>A0ABR2ZUQ8</accession>
<feature type="region of interest" description="Disordered" evidence="1">
    <location>
        <begin position="14"/>
        <end position="71"/>
    </location>
</feature>
<proteinExistence type="predicted"/>
<comment type="caution">
    <text evidence="2">The sequence shown here is derived from an EMBL/GenBank/DDBJ whole genome shotgun (WGS) entry which is preliminary data.</text>
</comment>
<feature type="compositionally biased region" description="Basic residues" evidence="1">
    <location>
        <begin position="17"/>
        <end position="26"/>
    </location>
</feature>
<dbReference type="Proteomes" id="UP001437256">
    <property type="component" value="Unassembled WGS sequence"/>
</dbReference>
<feature type="compositionally biased region" description="Gly residues" evidence="1">
    <location>
        <begin position="27"/>
        <end position="41"/>
    </location>
</feature>